<reference evidence="2" key="1">
    <citation type="submission" date="2020-06" db="EMBL/GenBank/DDBJ databases">
        <title>WGS assembly of Ceratodon purpureus strain R40.</title>
        <authorList>
            <person name="Carey S.B."/>
            <person name="Jenkins J."/>
            <person name="Shu S."/>
            <person name="Lovell J.T."/>
            <person name="Sreedasyam A."/>
            <person name="Maumus F."/>
            <person name="Tiley G.P."/>
            <person name="Fernandez-Pozo N."/>
            <person name="Barry K."/>
            <person name="Chen C."/>
            <person name="Wang M."/>
            <person name="Lipzen A."/>
            <person name="Daum C."/>
            <person name="Saski C.A."/>
            <person name="Payton A.C."/>
            <person name="Mcbreen J.C."/>
            <person name="Conrad R.E."/>
            <person name="Kollar L.M."/>
            <person name="Olsson S."/>
            <person name="Huttunen S."/>
            <person name="Landis J.B."/>
            <person name="Wickett N.J."/>
            <person name="Johnson M.G."/>
            <person name="Rensing S.A."/>
            <person name="Grimwood J."/>
            <person name="Schmutz J."/>
            <person name="Mcdaniel S.F."/>
        </authorList>
    </citation>
    <scope>NUCLEOTIDE SEQUENCE</scope>
    <source>
        <strain evidence="2">R40</strain>
    </source>
</reference>
<proteinExistence type="predicted"/>
<feature type="compositionally biased region" description="Polar residues" evidence="1">
    <location>
        <begin position="72"/>
        <end position="88"/>
    </location>
</feature>
<feature type="region of interest" description="Disordered" evidence="1">
    <location>
        <begin position="41"/>
        <end position="110"/>
    </location>
</feature>
<keyword evidence="3" id="KW-1185">Reference proteome</keyword>
<evidence type="ECO:0000313" key="2">
    <source>
        <dbReference type="EMBL" id="KAG0553808.1"/>
    </source>
</evidence>
<protein>
    <submittedName>
        <fullName evidence="2">Uncharacterized protein</fullName>
    </submittedName>
</protein>
<comment type="caution">
    <text evidence="2">The sequence shown here is derived from an EMBL/GenBank/DDBJ whole genome shotgun (WGS) entry which is preliminary data.</text>
</comment>
<evidence type="ECO:0000256" key="1">
    <source>
        <dbReference type="SAM" id="MobiDB-lite"/>
    </source>
</evidence>
<accession>A0A8T0G7G2</accession>
<sequence length="181" mass="20008">MKEARNAAKEKKRLLLERKDHSNIAIDDAWDPLVDEDDENLIWDDSDYSENSIPCVDLTDSIGRDDPEFNRGGSSTPASKEGDSSCQDNPEERGTPSHVLGNLPRVPRNGQCSEINRQRANGSKEISGRYLVLGAEGVDAHMSQYKVDMATVNQKLDSAHQCRSCPRESASDGVEHNKISP</sequence>
<evidence type="ECO:0000313" key="3">
    <source>
        <dbReference type="Proteomes" id="UP000822688"/>
    </source>
</evidence>
<gene>
    <name evidence="2" type="ORF">KC19_12G040700</name>
</gene>
<organism evidence="2 3">
    <name type="scientific">Ceratodon purpureus</name>
    <name type="common">Fire moss</name>
    <name type="synonym">Dicranum purpureum</name>
    <dbReference type="NCBI Taxonomy" id="3225"/>
    <lineage>
        <taxon>Eukaryota</taxon>
        <taxon>Viridiplantae</taxon>
        <taxon>Streptophyta</taxon>
        <taxon>Embryophyta</taxon>
        <taxon>Bryophyta</taxon>
        <taxon>Bryophytina</taxon>
        <taxon>Bryopsida</taxon>
        <taxon>Dicranidae</taxon>
        <taxon>Pseudoditrichales</taxon>
        <taxon>Ditrichaceae</taxon>
        <taxon>Ceratodon</taxon>
    </lineage>
</organism>
<dbReference type="EMBL" id="CM026433">
    <property type="protein sequence ID" value="KAG0553808.1"/>
    <property type="molecule type" value="Genomic_DNA"/>
</dbReference>
<dbReference type="Proteomes" id="UP000822688">
    <property type="component" value="Chromosome 12"/>
</dbReference>
<name>A0A8T0G7G2_CERPU</name>
<dbReference type="AlphaFoldDB" id="A0A8T0G7G2"/>